<feature type="region of interest" description="Disordered" evidence="7">
    <location>
        <begin position="321"/>
        <end position="351"/>
    </location>
</feature>
<keyword evidence="3" id="KW-0808">Transferase</keyword>
<feature type="transmembrane region" description="Helical" evidence="8">
    <location>
        <begin position="58"/>
        <end position="78"/>
    </location>
</feature>
<feature type="transmembrane region" description="Helical" evidence="8">
    <location>
        <begin position="398"/>
        <end position="415"/>
    </location>
</feature>
<dbReference type="GO" id="GO:0000030">
    <property type="term" value="F:mannosyltransferase activity"/>
    <property type="evidence" value="ECO:0007669"/>
    <property type="project" value="InterPro"/>
</dbReference>
<evidence type="ECO:0000256" key="5">
    <source>
        <dbReference type="ARBA" id="ARBA00022989"/>
    </source>
</evidence>
<feature type="transmembrane region" description="Helical" evidence="8">
    <location>
        <begin position="33"/>
        <end position="51"/>
    </location>
</feature>
<accession>A0A1G2RL88</accession>
<evidence type="ECO:0000256" key="6">
    <source>
        <dbReference type="ARBA" id="ARBA00023136"/>
    </source>
</evidence>
<evidence type="ECO:0000256" key="2">
    <source>
        <dbReference type="ARBA" id="ARBA00022676"/>
    </source>
</evidence>
<gene>
    <name evidence="10" type="ORF">A3B24_00190</name>
</gene>
<feature type="transmembrane region" description="Helical" evidence="8">
    <location>
        <begin position="452"/>
        <end position="471"/>
    </location>
</feature>
<organism evidence="10 11">
    <name type="scientific">Candidatus Wildermuthbacteria bacterium RIFCSPLOWO2_01_FULL_48_16</name>
    <dbReference type="NCBI Taxonomy" id="1802461"/>
    <lineage>
        <taxon>Bacteria</taxon>
        <taxon>Candidatus Wildermuthiibacteriota</taxon>
    </lineage>
</organism>
<evidence type="ECO:0000256" key="7">
    <source>
        <dbReference type="SAM" id="MobiDB-lite"/>
    </source>
</evidence>
<proteinExistence type="predicted"/>
<dbReference type="Pfam" id="PF02366">
    <property type="entry name" value="PMT"/>
    <property type="match status" value="1"/>
</dbReference>
<feature type="transmembrane region" description="Helical" evidence="8">
    <location>
        <begin position="175"/>
        <end position="193"/>
    </location>
</feature>
<keyword evidence="4 8" id="KW-0812">Transmembrane</keyword>
<evidence type="ECO:0000259" key="9">
    <source>
        <dbReference type="Pfam" id="PF02366"/>
    </source>
</evidence>
<dbReference type="GO" id="GO:0016020">
    <property type="term" value="C:membrane"/>
    <property type="evidence" value="ECO:0007669"/>
    <property type="project" value="InterPro"/>
</dbReference>
<dbReference type="AlphaFoldDB" id="A0A1G2RL88"/>
<comment type="caution">
    <text evidence="10">The sequence shown here is derived from an EMBL/GenBank/DDBJ whole genome shotgun (WGS) entry which is preliminary data.</text>
</comment>
<protein>
    <recommendedName>
        <fullName evidence="9">ArnT-like N-terminal domain-containing protein</fullName>
    </recommendedName>
</protein>
<keyword evidence="6 8" id="KW-0472">Membrane</keyword>
<feature type="transmembrane region" description="Helical" evidence="8">
    <location>
        <begin position="371"/>
        <end position="392"/>
    </location>
</feature>
<dbReference type="GO" id="GO:0012505">
    <property type="term" value="C:endomembrane system"/>
    <property type="evidence" value="ECO:0007669"/>
    <property type="project" value="UniProtKB-SubCell"/>
</dbReference>
<evidence type="ECO:0000313" key="11">
    <source>
        <dbReference type="Proteomes" id="UP000176917"/>
    </source>
</evidence>
<evidence type="ECO:0000256" key="1">
    <source>
        <dbReference type="ARBA" id="ARBA00004127"/>
    </source>
</evidence>
<dbReference type="STRING" id="1802461.A3B24_00190"/>
<name>A0A1G2RL88_9BACT</name>
<feature type="transmembrane region" description="Helical" evidence="8">
    <location>
        <begin position="267"/>
        <end position="289"/>
    </location>
</feature>
<keyword evidence="5 8" id="KW-1133">Transmembrane helix</keyword>
<dbReference type="GO" id="GO:0006493">
    <property type="term" value="P:protein O-linked glycosylation"/>
    <property type="evidence" value="ECO:0007669"/>
    <property type="project" value="InterPro"/>
</dbReference>
<dbReference type="Proteomes" id="UP000176917">
    <property type="component" value="Unassembled WGS sequence"/>
</dbReference>
<dbReference type="InterPro" id="IPR003342">
    <property type="entry name" value="ArnT-like_N"/>
</dbReference>
<evidence type="ECO:0000256" key="8">
    <source>
        <dbReference type="SAM" id="Phobius"/>
    </source>
</evidence>
<feature type="domain" description="ArnT-like N-terminal" evidence="9">
    <location>
        <begin position="116"/>
        <end position="282"/>
    </location>
</feature>
<keyword evidence="2" id="KW-0328">Glycosyltransferase</keyword>
<feature type="compositionally biased region" description="Polar residues" evidence="7">
    <location>
        <begin position="321"/>
        <end position="349"/>
    </location>
</feature>
<reference evidence="10 11" key="1">
    <citation type="journal article" date="2016" name="Nat. Commun.">
        <title>Thousands of microbial genomes shed light on interconnected biogeochemical processes in an aquifer system.</title>
        <authorList>
            <person name="Anantharaman K."/>
            <person name="Brown C.T."/>
            <person name="Hug L.A."/>
            <person name="Sharon I."/>
            <person name="Castelle C.J."/>
            <person name="Probst A.J."/>
            <person name="Thomas B.C."/>
            <person name="Singh A."/>
            <person name="Wilkins M.J."/>
            <person name="Karaoz U."/>
            <person name="Brodie E.L."/>
            <person name="Williams K.H."/>
            <person name="Hubbard S.S."/>
            <person name="Banfield J.F."/>
        </authorList>
    </citation>
    <scope>NUCLEOTIDE SEQUENCE [LARGE SCALE GENOMIC DNA]</scope>
</reference>
<feature type="transmembrane region" description="Helical" evidence="8">
    <location>
        <begin position="143"/>
        <end position="163"/>
    </location>
</feature>
<comment type="subcellular location">
    <subcellularLocation>
        <location evidence="1">Endomembrane system</location>
        <topology evidence="1">Multi-pass membrane protein</topology>
    </subcellularLocation>
</comment>
<evidence type="ECO:0000313" key="10">
    <source>
        <dbReference type="EMBL" id="OHA73596.1"/>
    </source>
</evidence>
<feature type="transmembrane region" description="Helical" evidence="8">
    <location>
        <begin position="228"/>
        <end position="255"/>
    </location>
</feature>
<evidence type="ECO:0000256" key="4">
    <source>
        <dbReference type="ARBA" id="ARBA00022692"/>
    </source>
</evidence>
<sequence>MDKLYRKYRAQSVGVVLLALVLAVALNSVFGSALILLTLLGIATAWFFLKIGFKEKELYILFSIVLFIYFVSAVFIHYTQFYPFGGGDIDERVYHAAAVAIADDLRHGDFSIASMQYQLAKEDVSHWFPVLAGFVYTATLSDVFIGTMLSVWFVGFSAILLYLLTRELGSSRKWAFFAGFIGSILPTFLYFGSLLLRESIVVVLFLLALLFLVKIVKKFSWPKFLAVYVALGLLISLRFYVGFAILYAFALLLPWLGIPNGSQKFRVAFAIFIVLGFLPWILGYGYYGVSYAKNFLEPRQIVAYREFTGDQYIRLPSQATPQIEQETPSSSQATPQIEQETPSSSSVGSEQKKYDQGSLVIVKPDFRNPVVFAKTYLISFSYVLLGPFPWQIRYTRQLFALTESIPWLIAFFFIVKGMVRQRRNYRLFLPIILASVILIGGIALLINNYGTFMRIRIPAFLALLSLLPFAFQKDQKEVETV</sequence>
<dbReference type="EMBL" id="MHUG01000010">
    <property type="protein sequence ID" value="OHA73596.1"/>
    <property type="molecule type" value="Genomic_DNA"/>
</dbReference>
<feature type="transmembrane region" description="Helical" evidence="8">
    <location>
        <begin position="427"/>
        <end position="446"/>
    </location>
</feature>
<feature type="transmembrane region" description="Helical" evidence="8">
    <location>
        <begin position="199"/>
        <end position="216"/>
    </location>
</feature>
<evidence type="ECO:0000256" key="3">
    <source>
        <dbReference type="ARBA" id="ARBA00022679"/>
    </source>
</evidence>